<evidence type="ECO:0000313" key="3">
    <source>
        <dbReference type="EMBL" id="WFP23787.1"/>
    </source>
</evidence>
<dbReference type="Gene3D" id="2.60.120.260">
    <property type="entry name" value="Galactose-binding domain-like"/>
    <property type="match status" value="1"/>
</dbReference>
<reference evidence="2" key="2">
    <citation type="submission" date="2022-01" db="EMBL/GenBank/DDBJ databases">
        <authorList>
            <person name="Sanchez-Suarez J."/>
            <person name="Villamil L."/>
            <person name="Diaz L.E."/>
        </authorList>
    </citation>
    <scope>NUCLEOTIDE SEQUENCE</scope>
    <source>
        <strain evidence="2">EUFUS-Z928</strain>
    </source>
</reference>
<dbReference type="AlphaFoldDB" id="A0AAX3T4A1"/>
<dbReference type="Pfam" id="PF08530">
    <property type="entry name" value="PepX_C"/>
    <property type="match status" value="1"/>
</dbReference>
<proteinExistence type="predicted"/>
<dbReference type="Proteomes" id="UP001213504">
    <property type="component" value="Chromosome"/>
</dbReference>
<dbReference type="InterPro" id="IPR013736">
    <property type="entry name" value="Xaa-Pro_dipept_C"/>
</dbReference>
<dbReference type="SUPFAM" id="SSF49785">
    <property type="entry name" value="Galactose-binding domain-like"/>
    <property type="match status" value="1"/>
</dbReference>
<keyword evidence="3" id="KW-0378">Hydrolase</keyword>
<keyword evidence="4" id="KW-1185">Reference proteome</keyword>
<dbReference type="RefSeq" id="WP_165629761.1">
    <property type="nucleotide sequence ID" value="NZ_CP121270.1"/>
</dbReference>
<dbReference type="Proteomes" id="UP001152308">
    <property type="component" value="Unassembled WGS sequence"/>
</dbReference>
<evidence type="ECO:0000313" key="4">
    <source>
        <dbReference type="Proteomes" id="UP001152308"/>
    </source>
</evidence>
<protein>
    <submittedName>
        <fullName evidence="3">CocE/NonD family hydrolase C-terminal non-catalytic domain-containing protein</fullName>
    </submittedName>
</protein>
<reference evidence="2" key="1">
    <citation type="journal article" date="2022" name="Data Brief">
        <title>Draft genome sequence data of Gordonia hongkongensis strain EUFUS-Z928 isolated from the octocoral Eunicea fusca.</title>
        <authorList>
            <person name="Sanchez-Suarez J."/>
            <person name="Diaz L."/>
            <person name="Melo-Bolivar J."/>
            <person name="Villamil L."/>
        </authorList>
    </citation>
    <scope>NUCLEOTIDE SEQUENCE</scope>
    <source>
        <strain evidence="2">EUFUS-Z928</strain>
    </source>
</reference>
<feature type="domain" description="Xaa-Pro dipeptidyl-peptidase C-terminal" evidence="1">
    <location>
        <begin position="3"/>
        <end position="100"/>
    </location>
</feature>
<reference evidence="3" key="3">
    <citation type="submission" date="2023-04" db="EMBL/GenBank/DDBJ databases">
        <title>Complete genome sequence of a phthalic acid esters degrading bacterial strain.</title>
        <authorList>
            <person name="Weng L."/>
            <person name="Jia Y."/>
            <person name="Ren L."/>
        </authorList>
    </citation>
    <scope>NUCLEOTIDE SEQUENCE</scope>
    <source>
        <strain evidence="3">RL-LY01</strain>
    </source>
</reference>
<gene>
    <name evidence="2" type="ORF">L2299_23760</name>
    <name evidence="3" type="ORF">P9A14_16785</name>
</gene>
<sequence>MTGRQKLSLRALDRDASSVARPVHSFDRVQLLEPGQIVEIEVGLGSSATSFMPGDRLRLVLAGRNIDRGNPLTGHFPARYQTGPRGTCRIHRGGDHPSMLTVPLIEATNPAAGLNP</sequence>
<accession>A0AAX3T4A1</accession>
<organism evidence="3 5">
    <name type="scientific">Gordonia hongkongensis</name>
    <dbReference type="NCBI Taxonomy" id="1701090"/>
    <lineage>
        <taxon>Bacteria</taxon>
        <taxon>Bacillati</taxon>
        <taxon>Actinomycetota</taxon>
        <taxon>Actinomycetes</taxon>
        <taxon>Mycobacteriales</taxon>
        <taxon>Gordoniaceae</taxon>
        <taxon>Gordonia</taxon>
    </lineage>
</organism>
<evidence type="ECO:0000313" key="2">
    <source>
        <dbReference type="EMBL" id="MDF6104046.1"/>
    </source>
</evidence>
<dbReference type="EMBL" id="JAKJLQ010000046">
    <property type="protein sequence ID" value="MDF6104046.1"/>
    <property type="molecule type" value="Genomic_DNA"/>
</dbReference>
<dbReference type="EMBL" id="CP121270">
    <property type="protein sequence ID" value="WFP23787.1"/>
    <property type="molecule type" value="Genomic_DNA"/>
</dbReference>
<dbReference type="GO" id="GO:0008239">
    <property type="term" value="F:dipeptidyl-peptidase activity"/>
    <property type="evidence" value="ECO:0007669"/>
    <property type="project" value="InterPro"/>
</dbReference>
<evidence type="ECO:0000313" key="5">
    <source>
        <dbReference type="Proteomes" id="UP001213504"/>
    </source>
</evidence>
<evidence type="ECO:0000259" key="1">
    <source>
        <dbReference type="Pfam" id="PF08530"/>
    </source>
</evidence>
<dbReference type="InterPro" id="IPR008979">
    <property type="entry name" value="Galactose-bd-like_sf"/>
</dbReference>
<name>A0AAX3T4A1_9ACTN</name>